<keyword evidence="3" id="KW-1185">Reference proteome</keyword>
<evidence type="ECO:0000313" key="2">
    <source>
        <dbReference type="EMBL" id="QDV52199.1"/>
    </source>
</evidence>
<dbReference type="EMBL" id="CP037452">
    <property type="protein sequence ID" value="QDV52199.1"/>
    <property type="molecule type" value="Genomic_DNA"/>
</dbReference>
<dbReference type="Proteomes" id="UP000318313">
    <property type="component" value="Chromosome"/>
</dbReference>
<dbReference type="KEGG" id="gfm:Enr17x_42590"/>
<gene>
    <name evidence="2" type="ORF">Enr17x_42590</name>
</gene>
<evidence type="ECO:0000256" key="1">
    <source>
        <dbReference type="SAM" id="MobiDB-lite"/>
    </source>
</evidence>
<feature type="region of interest" description="Disordered" evidence="1">
    <location>
        <begin position="1"/>
        <end position="45"/>
    </location>
</feature>
<name>A0A518IGI8_9PLAN</name>
<organism evidence="2 3">
    <name type="scientific">Gimesia fumaroli</name>
    <dbReference type="NCBI Taxonomy" id="2527976"/>
    <lineage>
        <taxon>Bacteria</taxon>
        <taxon>Pseudomonadati</taxon>
        <taxon>Planctomycetota</taxon>
        <taxon>Planctomycetia</taxon>
        <taxon>Planctomycetales</taxon>
        <taxon>Planctomycetaceae</taxon>
        <taxon>Gimesia</taxon>
    </lineage>
</organism>
<reference evidence="2 3" key="1">
    <citation type="submission" date="2019-03" db="EMBL/GenBank/DDBJ databases">
        <title>Deep-cultivation of Planctomycetes and their phenomic and genomic characterization uncovers novel biology.</title>
        <authorList>
            <person name="Wiegand S."/>
            <person name="Jogler M."/>
            <person name="Boedeker C."/>
            <person name="Pinto D."/>
            <person name="Vollmers J."/>
            <person name="Rivas-Marin E."/>
            <person name="Kohn T."/>
            <person name="Peeters S.H."/>
            <person name="Heuer A."/>
            <person name="Rast P."/>
            <person name="Oberbeckmann S."/>
            <person name="Bunk B."/>
            <person name="Jeske O."/>
            <person name="Meyerdierks A."/>
            <person name="Storesund J.E."/>
            <person name="Kallscheuer N."/>
            <person name="Luecker S."/>
            <person name="Lage O.M."/>
            <person name="Pohl T."/>
            <person name="Merkel B.J."/>
            <person name="Hornburger P."/>
            <person name="Mueller R.-W."/>
            <person name="Bruemmer F."/>
            <person name="Labrenz M."/>
            <person name="Spormann A.M."/>
            <person name="Op den Camp H."/>
            <person name="Overmann J."/>
            <person name="Amann R."/>
            <person name="Jetten M.S.M."/>
            <person name="Mascher T."/>
            <person name="Medema M.H."/>
            <person name="Devos D.P."/>
            <person name="Kaster A.-K."/>
            <person name="Ovreas L."/>
            <person name="Rohde M."/>
            <person name="Galperin M.Y."/>
            <person name="Jogler C."/>
        </authorList>
    </citation>
    <scope>NUCLEOTIDE SEQUENCE [LARGE SCALE GENOMIC DNA]</scope>
    <source>
        <strain evidence="2 3">Enr17</strain>
    </source>
</reference>
<accession>A0A518IGI8</accession>
<proteinExistence type="predicted"/>
<sequence length="45" mass="5430">MKKMNMHLHSRIRNGKNTKQHNTYPTEYQLAYNDEEQTARSTDFT</sequence>
<dbReference type="AlphaFoldDB" id="A0A518IGI8"/>
<feature type="compositionally biased region" description="Basic residues" evidence="1">
    <location>
        <begin position="1"/>
        <end position="19"/>
    </location>
</feature>
<protein>
    <submittedName>
        <fullName evidence="2">Uncharacterized protein</fullName>
    </submittedName>
</protein>
<evidence type="ECO:0000313" key="3">
    <source>
        <dbReference type="Proteomes" id="UP000318313"/>
    </source>
</evidence>